<dbReference type="AlphaFoldDB" id="A0A7J6LAG3"/>
<keyword evidence="1" id="KW-1133">Transmembrane helix</keyword>
<feature type="transmembrane region" description="Helical" evidence="1">
    <location>
        <begin position="191"/>
        <end position="213"/>
    </location>
</feature>
<keyword evidence="1" id="KW-0472">Membrane</keyword>
<name>A0A7J6LAG3_PERCH</name>
<feature type="transmembrane region" description="Helical" evidence="1">
    <location>
        <begin position="76"/>
        <end position="95"/>
    </location>
</feature>
<dbReference type="Proteomes" id="UP000591131">
    <property type="component" value="Unassembled WGS sequence"/>
</dbReference>
<evidence type="ECO:0000313" key="3">
    <source>
        <dbReference type="Proteomes" id="UP000591131"/>
    </source>
</evidence>
<evidence type="ECO:0000313" key="2">
    <source>
        <dbReference type="EMBL" id="KAF4656136.1"/>
    </source>
</evidence>
<feature type="transmembrane region" description="Helical" evidence="1">
    <location>
        <begin position="395"/>
        <end position="413"/>
    </location>
</feature>
<evidence type="ECO:0000256" key="1">
    <source>
        <dbReference type="SAM" id="Phobius"/>
    </source>
</evidence>
<feature type="transmembrane region" description="Helical" evidence="1">
    <location>
        <begin position="306"/>
        <end position="325"/>
    </location>
</feature>
<feature type="transmembrane region" description="Helical" evidence="1">
    <location>
        <begin position="225"/>
        <end position="244"/>
    </location>
</feature>
<proteinExistence type="predicted"/>
<keyword evidence="3" id="KW-1185">Reference proteome</keyword>
<comment type="caution">
    <text evidence="2">The sequence shown here is derived from an EMBL/GenBank/DDBJ whole genome shotgun (WGS) entry which is preliminary data.</text>
</comment>
<reference evidence="2 3" key="1">
    <citation type="submission" date="2020-04" db="EMBL/GenBank/DDBJ databases">
        <title>Perkinsus chesapeaki whole genome sequence.</title>
        <authorList>
            <person name="Bogema D.R."/>
        </authorList>
    </citation>
    <scope>NUCLEOTIDE SEQUENCE [LARGE SCALE GENOMIC DNA]</scope>
    <source>
        <strain evidence="2">ATCC PRA-425</strain>
    </source>
</reference>
<organism evidence="2 3">
    <name type="scientific">Perkinsus chesapeaki</name>
    <name type="common">Clam parasite</name>
    <name type="synonym">Perkinsus andrewsi</name>
    <dbReference type="NCBI Taxonomy" id="330153"/>
    <lineage>
        <taxon>Eukaryota</taxon>
        <taxon>Sar</taxon>
        <taxon>Alveolata</taxon>
        <taxon>Perkinsozoa</taxon>
        <taxon>Perkinsea</taxon>
        <taxon>Perkinsida</taxon>
        <taxon>Perkinsidae</taxon>
        <taxon>Perkinsus</taxon>
    </lineage>
</organism>
<keyword evidence="1" id="KW-0812">Transmembrane</keyword>
<protein>
    <submittedName>
        <fullName evidence="2">Uncharacterized protein</fullName>
    </submittedName>
</protein>
<feature type="transmembrane region" description="Helical" evidence="1">
    <location>
        <begin position="331"/>
        <end position="350"/>
    </location>
</feature>
<gene>
    <name evidence="2" type="ORF">FOL47_009125</name>
</gene>
<feature type="transmembrane region" description="Helical" evidence="1">
    <location>
        <begin position="362"/>
        <end position="383"/>
    </location>
</feature>
<dbReference type="EMBL" id="JAAPAO010000616">
    <property type="protein sequence ID" value="KAF4656136.1"/>
    <property type="molecule type" value="Genomic_DNA"/>
</dbReference>
<accession>A0A7J6LAG3</accession>
<sequence>MPHQVAIEAATTDVLHPYGVNITRILSHWFYRSLYLGSRSPSMHRYTRRVPELDAFISHPWAQSAGMKYFALSLRYNCYSAYIITLLAAFLLSLLRVRAEAAIPLVWVMLVLGMSGFGKLSIGQPMVFFDQFCIPQDDKNAMLEGIMNIGHYVERSKRLTVLWSREYNRRLWCMFELASFIKRRGISNVEICPVAGAKVALMLVNVSYLYLTFRFFFNLTAFDWIVDYTYSALYVIYWCFFYLPERCSMHRYFRTVDTKHLSCLKDSDRIMLMGRIEELYGSFTNFEDHVRDVFHRLQDQWHSSAYVIRLLLVTTCPFVTVAILTGKISTILSIVLLRVTLQVLLIILCDASMKYGMRLSRWATAFCCLPLIVAHGELLRLAWKMGNFPQDTTSPSVSFWATAVVFVMVAIWVKRIIKPVKNVENSYDSWMCPEVSYGT</sequence>
<feature type="transmembrane region" description="Helical" evidence="1">
    <location>
        <begin position="101"/>
        <end position="122"/>
    </location>
</feature>
<dbReference type="OrthoDB" id="422101at2759"/>